<dbReference type="GO" id="GO:0010181">
    <property type="term" value="F:FMN binding"/>
    <property type="evidence" value="ECO:0007669"/>
    <property type="project" value="InterPro"/>
</dbReference>
<dbReference type="AlphaFoldDB" id="A0A7W7DU47"/>
<reference evidence="4 5" key="1">
    <citation type="submission" date="2020-08" db="EMBL/GenBank/DDBJ databases">
        <title>Sequencing the genomes of 1000 actinobacteria strains.</title>
        <authorList>
            <person name="Klenk H.-P."/>
        </authorList>
    </citation>
    <scope>NUCLEOTIDE SEQUENCE [LARGE SCALE GENOMIC DNA]</scope>
    <source>
        <strain evidence="4 5">DSM 40483</strain>
    </source>
</reference>
<dbReference type="SMART" id="SM00903">
    <property type="entry name" value="Flavin_Reduct"/>
    <property type="match status" value="1"/>
</dbReference>
<dbReference type="Gene3D" id="2.30.110.10">
    <property type="entry name" value="Electron Transport, Fmn-binding Protein, Chain A"/>
    <property type="match status" value="1"/>
</dbReference>
<dbReference type="RefSeq" id="WP_184913996.1">
    <property type="nucleotide sequence ID" value="NZ_JACHMS010000001.1"/>
</dbReference>
<name>A0A7W7DU47_9ACTN</name>
<dbReference type="SUPFAM" id="SSF50475">
    <property type="entry name" value="FMN-binding split barrel"/>
    <property type="match status" value="1"/>
</dbReference>
<accession>A0A7W7DU47</accession>
<evidence type="ECO:0000259" key="3">
    <source>
        <dbReference type="SMART" id="SM00903"/>
    </source>
</evidence>
<dbReference type="PANTHER" id="PTHR30466">
    <property type="entry name" value="FLAVIN REDUCTASE"/>
    <property type="match status" value="1"/>
</dbReference>
<feature type="domain" description="Flavin reductase like" evidence="3">
    <location>
        <begin position="19"/>
        <end position="165"/>
    </location>
</feature>
<evidence type="ECO:0000313" key="5">
    <source>
        <dbReference type="Proteomes" id="UP000565089"/>
    </source>
</evidence>
<keyword evidence="5" id="KW-1185">Reference proteome</keyword>
<sequence>MPTPQPPGTITPQAFRDAMATVATPVAVVTAMDGPRPHGTTVSAFGSLSLTPPMVLVCLDNRSRLLEVIRRTGRFGLNILGAHQADLATTFARSGPDKFNGVTWSPSQDRPRLPGSAAWIAAEADAYVPAGDHTVLLAQVVSAEPGEVPPVDSSPLTYHQRSFGTHTPLAS</sequence>
<keyword evidence="1" id="KW-0560">Oxidoreductase</keyword>
<dbReference type="InterPro" id="IPR012349">
    <property type="entry name" value="Split_barrel_FMN-bd"/>
</dbReference>
<dbReference type="PANTHER" id="PTHR30466:SF1">
    <property type="entry name" value="FMN REDUCTASE (NADH) RUTF"/>
    <property type="match status" value="1"/>
</dbReference>
<gene>
    <name evidence="4" type="ORF">BJ965_006649</name>
</gene>
<dbReference type="InterPro" id="IPR002563">
    <property type="entry name" value="Flavin_Rdtase-like_dom"/>
</dbReference>
<dbReference type="GeneID" id="95798611"/>
<evidence type="ECO:0000256" key="1">
    <source>
        <dbReference type="ARBA" id="ARBA00023002"/>
    </source>
</evidence>
<feature type="region of interest" description="Disordered" evidence="2">
    <location>
        <begin position="148"/>
        <end position="171"/>
    </location>
</feature>
<proteinExistence type="predicted"/>
<dbReference type="Proteomes" id="UP000565089">
    <property type="component" value="Unassembled WGS sequence"/>
</dbReference>
<dbReference type="InterPro" id="IPR050268">
    <property type="entry name" value="NADH-dep_flavin_reductase"/>
</dbReference>
<comment type="caution">
    <text evidence="4">The sequence shown here is derived from an EMBL/GenBank/DDBJ whole genome shotgun (WGS) entry which is preliminary data.</text>
</comment>
<protein>
    <submittedName>
        <fullName evidence="4">Flavin reductase (DIM6/NTAB) family NADH-FMN oxidoreductase RutF</fullName>
    </submittedName>
</protein>
<organism evidence="4 5">
    <name type="scientific">Streptomyces luteogriseus</name>
    <dbReference type="NCBI Taxonomy" id="68233"/>
    <lineage>
        <taxon>Bacteria</taxon>
        <taxon>Bacillati</taxon>
        <taxon>Actinomycetota</taxon>
        <taxon>Actinomycetes</taxon>
        <taxon>Kitasatosporales</taxon>
        <taxon>Streptomycetaceae</taxon>
        <taxon>Streptomyces</taxon>
    </lineage>
</organism>
<evidence type="ECO:0000313" key="4">
    <source>
        <dbReference type="EMBL" id="MBB4716767.1"/>
    </source>
</evidence>
<dbReference type="EMBL" id="JACHMS010000001">
    <property type="protein sequence ID" value="MBB4716767.1"/>
    <property type="molecule type" value="Genomic_DNA"/>
</dbReference>
<dbReference type="GO" id="GO:0042602">
    <property type="term" value="F:riboflavin reductase (NADPH) activity"/>
    <property type="evidence" value="ECO:0007669"/>
    <property type="project" value="TreeGrafter"/>
</dbReference>
<feature type="compositionally biased region" description="Polar residues" evidence="2">
    <location>
        <begin position="154"/>
        <end position="171"/>
    </location>
</feature>
<dbReference type="Pfam" id="PF01613">
    <property type="entry name" value="Flavin_Reduct"/>
    <property type="match status" value="1"/>
</dbReference>
<evidence type="ECO:0000256" key="2">
    <source>
        <dbReference type="SAM" id="MobiDB-lite"/>
    </source>
</evidence>